<reference evidence="1 2" key="1">
    <citation type="submission" date="2014-05" db="EMBL/GenBank/DDBJ databases">
        <title>ATOL: Assembling a taxonomically balanced genome-scale reconstruction of the evolutionary history of the Enterobacteriaceae.</title>
        <authorList>
            <person name="Plunkett G.III."/>
            <person name="Neeno-Eckwall E.C."/>
            <person name="Glasner J.D."/>
            <person name="Perna N.T."/>
        </authorList>
    </citation>
    <scope>NUCLEOTIDE SEQUENCE [LARGE SCALE GENOMIC DNA]</scope>
    <source>
        <strain evidence="1 2">ATCC 33301</strain>
    </source>
</reference>
<dbReference type="Proteomes" id="UP000028602">
    <property type="component" value="Unassembled WGS sequence"/>
</dbReference>
<accession>A0A085JF58</accession>
<dbReference type="EMBL" id="JMPR01000033">
    <property type="protein sequence ID" value="KFD19104.1"/>
    <property type="molecule type" value="Genomic_DNA"/>
</dbReference>
<protein>
    <submittedName>
        <fullName evidence="1">Uncharacterized protein</fullName>
    </submittedName>
</protein>
<organism evidence="1 2">
    <name type="scientific">Tatumella ptyseos ATCC 33301</name>
    <dbReference type="NCBI Taxonomy" id="1005995"/>
    <lineage>
        <taxon>Bacteria</taxon>
        <taxon>Pseudomonadati</taxon>
        <taxon>Pseudomonadota</taxon>
        <taxon>Gammaproteobacteria</taxon>
        <taxon>Enterobacterales</taxon>
        <taxon>Erwiniaceae</taxon>
        <taxon>Tatumella</taxon>
    </lineage>
</organism>
<sequence length="37" mass="4116">MVRYKGGHGATAILNTTLGKENEIYETEYIQGLKTSQ</sequence>
<evidence type="ECO:0000313" key="2">
    <source>
        <dbReference type="Proteomes" id="UP000028602"/>
    </source>
</evidence>
<proteinExistence type="predicted"/>
<comment type="caution">
    <text evidence="1">The sequence shown here is derived from an EMBL/GenBank/DDBJ whole genome shotgun (WGS) entry which is preliminary data.</text>
</comment>
<dbReference type="AlphaFoldDB" id="A0A085JF58"/>
<keyword evidence="2" id="KW-1185">Reference proteome</keyword>
<name>A0A085JF58_9GAMM</name>
<evidence type="ECO:0000313" key="1">
    <source>
        <dbReference type="EMBL" id="KFD19104.1"/>
    </source>
</evidence>
<gene>
    <name evidence="1" type="ORF">GTPT_1888</name>
</gene>